<accession>A0AAN8RNP9</accession>
<comment type="caution">
    <text evidence="2">The sequence shown here is derived from an EMBL/GenBank/DDBJ whole genome shotgun (WGS) entry which is preliminary data.</text>
</comment>
<feature type="compositionally biased region" description="Basic residues" evidence="1">
    <location>
        <begin position="63"/>
        <end position="74"/>
    </location>
</feature>
<sequence>MAVRRFLNEVIRRLGVKKPRWTPPSPTLTKEFTLPPLPLPPLLPTTAKPPSSTMTTPDSNPKIQKKTNAKAKTKTKTLTPRAPFFGFHFTYYKPGAVRTPVLRYSPYRGYYKKMRRRSEGSRYIDRGVGIRGVEGYINTATIVTTSTPSTITPATSTGNTSLGGITTTTPEAPTQRLYNRDNINTHPPQPQPPKTPPITPLHRRKIITITEYPVETKIETIRIPKPSITTRSTTTKTETETVATTITVTKTLTAAVDPPFSRSISTVKTTRAQNTPTPKRSTIPTSQKANAPEAITTTATTTFTATATRTRTVVLLKPKSKKDLPTAITSSSSTSTPHPPNPTTTTTTTAPPPPPSPSTLPSSLSFLRPPTTYYEPPGITPCPCPSMTSQIQLTNNPLPPPPPSPDQDKDAAKKLKRSETGFPRRLESILEKILSYIRPKDSTLPSCKPLPKREEGQGIQIGPQNESPKDPGRKIELDAKPVCPCLHRNNEPIDAKEDGRKLPVIPYYKVKKRGVDPGFETENGNKGRRWKG</sequence>
<proteinExistence type="predicted"/>
<feature type="compositionally biased region" description="Polar residues" evidence="1">
    <location>
        <begin position="386"/>
        <end position="396"/>
    </location>
</feature>
<reference evidence="2 3" key="1">
    <citation type="submission" date="2019-10" db="EMBL/GenBank/DDBJ databases">
        <authorList>
            <person name="Palmer J.M."/>
        </authorList>
    </citation>
    <scope>NUCLEOTIDE SEQUENCE [LARGE SCALE GENOMIC DNA]</scope>
    <source>
        <strain evidence="2 3">TWF718</strain>
    </source>
</reference>
<organism evidence="2 3">
    <name type="scientific">Orbilia javanica</name>
    <dbReference type="NCBI Taxonomy" id="47235"/>
    <lineage>
        <taxon>Eukaryota</taxon>
        <taxon>Fungi</taxon>
        <taxon>Dikarya</taxon>
        <taxon>Ascomycota</taxon>
        <taxon>Pezizomycotina</taxon>
        <taxon>Orbiliomycetes</taxon>
        <taxon>Orbiliales</taxon>
        <taxon>Orbiliaceae</taxon>
        <taxon>Orbilia</taxon>
    </lineage>
</organism>
<gene>
    <name evidence="2" type="ORF">TWF718_001935</name>
</gene>
<feature type="region of interest" description="Disordered" evidence="1">
    <location>
        <begin position="444"/>
        <end position="476"/>
    </location>
</feature>
<name>A0AAN8RNP9_9PEZI</name>
<feature type="compositionally biased region" description="Low complexity" evidence="1">
    <location>
        <begin position="325"/>
        <end position="336"/>
    </location>
</feature>
<protein>
    <submittedName>
        <fullName evidence="2">Uncharacterized protein</fullName>
    </submittedName>
</protein>
<feature type="compositionally biased region" description="Basic and acidic residues" evidence="1">
    <location>
        <begin position="406"/>
        <end position="420"/>
    </location>
</feature>
<feature type="region of interest" description="Disordered" evidence="1">
    <location>
        <begin position="314"/>
        <end position="420"/>
    </location>
</feature>
<dbReference type="Proteomes" id="UP001313282">
    <property type="component" value="Unassembled WGS sequence"/>
</dbReference>
<feature type="compositionally biased region" description="Low complexity" evidence="1">
    <location>
        <begin position="44"/>
        <end position="53"/>
    </location>
</feature>
<feature type="compositionally biased region" description="Polar residues" evidence="1">
    <location>
        <begin position="267"/>
        <end position="289"/>
    </location>
</feature>
<feature type="region of interest" description="Disordered" evidence="1">
    <location>
        <begin position="148"/>
        <end position="172"/>
    </location>
</feature>
<keyword evidence="3" id="KW-1185">Reference proteome</keyword>
<feature type="region of interest" description="Disordered" evidence="1">
    <location>
        <begin position="181"/>
        <end position="200"/>
    </location>
</feature>
<dbReference type="AlphaFoldDB" id="A0AAN8RNP9"/>
<feature type="region of interest" description="Disordered" evidence="1">
    <location>
        <begin position="43"/>
        <end position="74"/>
    </location>
</feature>
<dbReference type="EMBL" id="JAVHNR010000001">
    <property type="protein sequence ID" value="KAK6357627.1"/>
    <property type="molecule type" value="Genomic_DNA"/>
</dbReference>
<evidence type="ECO:0000256" key="1">
    <source>
        <dbReference type="SAM" id="MobiDB-lite"/>
    </source>
</evidence>
<feature type="region of interest" description="Disordered" evidence="1">
    <location>
        <begin position="267"/>
        <end position="292"/>
    </location>
</feature>
<feature type="compositionally biased region" description="Pro residues" evidence="1">
    <location>
        <begin position="187"/>
        <end position="199"/>
    </location>
</feature>
<feature type="compositionally biased region" description="Basic and acidic residues" evidence="1">
    <location>
        <begin position="467"/>
        <end position="476"/>
    </location>
</feature>
<evidence type="ECO:0000313" key="2">
    <source>
        <dbReference type="EMBL" id="KAK6357627.1"/>
    </source>
</evidence>
<feature type="compositionally biased region" description="Low complexity" evidence="1">
    <location>
        <begin position="148"/>
        <end position="157"/>
    </location>
</feature>
<feature type="compositionally biased region" description="Low complexity" evidence="1">
    <location>
        <begin position="359"/>
        <end position="372"/>
    </location>
</feature>
<feature type="compositionally biased region" description="Polar residues" evidence="1">
    <location>
        <begin position="158"/>
        <end position="172"/>
    </location>
</feature>
<evidence type="ECO:0000313" key="3">
    <source>
        <dbReference type="Proteomes" id="UP001313282"/>
    </source>
</evidence>